<proteinExistence type="predicted"/>
<gene>
    <name evidence="1" type="ORF">LTRI10_LOCUS18993</name>
</gene>
<name>A0AAV2DVD1_9ROSI</name>
<dbReference type="AlphaFoldDB" id="A0AAV2DVD1"/>
<keyword evidence="2" id="KW-1185">Reference proteome</keyword>
<sequence length="73" mass="7697">MRICNLYGEKGLKTFDFPPHDDTLSEDSKFRFNLHDVKGVVASDSLVALVAQVAGSLVETAGKVGVSSGSGNL</sequence>
<reference evidence="1 2" key="1">
    <citation type="submission" date="2024-04" db="EMBL/GenBank/DDBJ databases">
        <authorList>
            <person name="Fracassetti M."/>
        </authorList>
    </citation>
    <scope>NUCLEOTIDE SEQUENCE [LARGE SCALE GENOMIC DNA]</scope>
</reference>
<accession>A0AAV2DVD1</accession>
<dbReference type="EMBL" id="OZ034816">
    <property type="protein sequence ID" value="CAL1377335.1"/>
    <property type="molecule type" value="Genomic_DNA"/>
</dbReference>
<protein>
    <submittedName>
        <fullName evidence="1">Uncharacterized protein</fullName>
    </submittedName>
</protein>
<evidence type="ECO:0000313" key="1">
    <source>
        <dbReference type="EMBL" id="CAL1377335.1"/>
    </source>
</evidence>
<dbReference type="Proteomes" id="UP001497516">
    <property type="component" value="Chromosome 3"/>
</dbReference>
<organism evidence="1 2">
    <name type="scientific">Linum trigynum</name>
    <dbReference type="NCBI Taxonomy" id="586398"/>
    <lineage>
        <taxon>Eukaryota</taxon>
        <taxon>Viridiplantae</taxon>
        <taxon>Streptophyta</taxon>
        <taxon>Embryophyta</taxon>
        <taxon>Tracheophyta</taxon>
        <taxon>Spermatophyta</taxon>
        <taxon>Magnoliopsida</taxon>
        <taxon>eudicotyledons</taxon>
        <taxon>Gunneridae</taxon>
        <taxon>Pentapetalae</taxon>
        <taxon>rosids</taxon>
        <taxon>fabids</taxon>
        <taxon>Malpighiales</taxon>
        <taxon>Linaceae</taxon>
        <taxon>Linum</taxon>
    </lineage>
</organism>
<evidence type="ECO:0000313" key="2">
    <source>
        <dbReference type="Proteomes" id="UP001497516"/>
    </source>
</evidence>